<proteinExistence type="predicted"/>
<name>A0A9P5XM68_9AGAR</name>
<keyword evidence="2" id="KW-1185">Reference proteome</keyword>
<accession>A0A9P5XM68</accession>
<evidence type="ECO:0000313" key="2">
    <source>
        <dbReference type="Proteomes" id="UP000807342"/>
    </source>
</evidence>
<comment type="caution">
    <text evidence="1">The sequence shown here is derived from an EMBL/GenBank/DDBJ whole genome shotgun (WGS) entry which is preliminary data.</text>
</comment>
<sequence length="73" mass="7988">MVVVVVVGVVEVGDALDRICASDLKISGIKSIKSQPEGRGLSVLSLFYQDSFFFSRPFLGTWGKRQLKGLGER</sequence>
<reference evidence="1" key="1">
    <citation type="submission" date="2020-11" db="EMBL/GenBank/DDBJ databases">
        <authorList>
            <consortium name="DOE Joint Genome Institute"/>
            <person name="Ahrendt S."/>
            <person name="Riley R."/>
            <person name="Andreopoulos W."/>
            <person name="Labutti K."/>
            <person name="Pangilinan J."/>
            <person name="Ruiz-Duenas F.J."/>
            <person name="Barrasa J.M."/>
            <person name="Sanchez-Garcia M."/>
            <person name="Camarero S."/>
            <person name="Miyauchi S."/>
            <person name="Serrano A."/>
            <person name="Linde D."/>
            <person name="Babiker R."/>
            <person name="Drula E."/>
            <person name="Ayuso-Fernandez I."/>
            <person name="Pacheco R."/>
            <person name="Padilla G."/>
            <person name="Ferreira P."/>
            <person name="Barriuso J."/>
            <person name="Kellner H."/>
            <person name="Castanera R."/>
            <person name="Alfaro M."/>
            <person name="Ramirez L."/>
            <person name="Pisabarro A.G."/>
            <person name="Kuo A."/>
            <person name="Tritt A."/>
            <person name="Lipzen A."/>
            <person name="He G."/>
            <person name="Yan M."/>
            <person name="Ng V."/>
            <person name="Cullen D."/>
            <person name="Martin F."/>
            <person name="Rosso M.-N."/>
            <person name="Henrissat B."/>
            <person name="Hibbett D."/>
            <person name="Martinez A.T."/>
            <person name="Grigoriev I.V."/>
        </authorList>
    </citation>
    <scope>NUCLEOTIDE SEQUENCE</scope>
    <source>
        <strain evidence="1">MF-IS2</strain>
    </source>
</reference>
<protein>
    <submittedName>
        <fullName evidence="1">Uncharacterized protein</fullName>
    </submittedName>
</protein>
<dbReference type="Proteomes" id="UP000807342">
    <property type="component" value="Unassembled WGS sequence"/>
</dbReference>
<gene>
    <name evidence="1" type="ORF">P691DRAFT_40924</name>
</gene>
<evidence type="ECO:0000313" key="1">
    <source>
        <dbReference type="EMBL" id="KAF9453409.1"/>
    </source>
</evidence>
<organism evidence="1 2">
    <name type="scientific">Macrolepiota fuliginosa MF-IS2</name>
    <dbReference type="NCBI Taxonomy" id="1400762"/>
    <lineage>
        <taxon>Eukaryota</taxon>
        <taxon>Fungi</taxon>
        <taxon>Dikarya</taxon>
        <taxon>Basidiomycota</taxon>
        <taxon>Agaricomycotina</taxon>
        <taxon>Agaricomycetes</taxon>
        <taxon>Agaricomycetidae</taxon>
        <taxon>Agaricales</taxon>
        <taxon>Agaricineae</taxon>
        <taxon>Agaricaceae</taxon>
        <taxon>Macrolepiota</taxon>
    </lineage>
</organism>
<dbReference type="EMBL" id="MU151061">
    <property type="protein sequence ID" value="KAF9453409.1"/>
    <property type="molecule type" value="Genomic_DNA"/>
</dbReference>
<dbReference type="AlphaFoldDB" id="A0A9P5XM68"/>